<protein>
    <submittedName>
        <fullName evidence="1">Uncharacterized protein</fullName>
    </submittedName>
</protein>
<reference evidence="1" key="1">
    <citation type="submission" date="2018-06" db="EMBL/GenBank/DDBJ databases">
        <authorList>
            <consortium name="Pathogen Informatics"/>
            <person name="Doyle S."/>
        </authorList>
    </citation>
    <scope>NUCLEOTIDE SEQUENCE [LARGE SCALE GENOMIC DNA]</scope>
    <source>
        <strain evidence="1">NCTC11421</strain>
    </source>
</reference>
<gene>
    <name evidence="1" type="ORF">NCTC11421_00047</name>
</gene>
<proteinExistence type="predicted"/>
<evidence type="ECO:0000313" key="1">
    <source>
        <dbReference type="EMBL" id="SUA19970.1"/>
    </source>
</evidence>
<name>A0A378VV29_NEIGO</name>
<sequence length="69" mass="7872">MCEMPSEGFRRHLCVCRVVFRGGNGVFRHFVHIPVCHRPVEQFGRAVGFRCFGQLEVAEHLAEKLFAAV</sequence>
<dbReference type="AlphaFoldDB" id="A0A378VV29"/>
<accession>A0A378VV29</accession>
<organism evidence="1">
    <name type="scientific">Neisseria gonorrhoeae</name>
    <dbReference type="NCBI Taxonomy" id="485"/>
    <lineage>
        <taxon>Bacteria</taxon>
        <taxon>Pseudomonadati</taxon>
        <taxon>Pseudomonadota</taxon>
        <taxon>Betaproteobacteria</taxon>
        <taxon>Neisseriales</taxon>
        <taxon>Neisseriaceae</taxon>
        <taxon>Neisseria</taxon>
    </lineage>
</organism>
<dbReference type="EMBL" id="UGRI01000001">
    <property type="protein sequence ID" value="SUA19970.1"/>
    <property type="molecule type" value="Genomic_DNA"/>
</dbReference>